<feature type="region of interest" description="Disordered" evidence="4">
    <location>
        <begin position="222"/>
        <end position="253"/>
    </location>
</feature>
<evidence type="ECO:0000256" key="3">
    <source>
        <dbReference type="PROSITE-ProRule" id="PRU00339"/>
    </source>
</evidence>
<dbReference type="InterPro" id="IPR019734">
    <property type="entry name" value="TPR_rpt"/>
</dbReference>
<evidence type="ECO:0000256" key="5">
    <source>
        <dbReference type="SAM" id="Phobius"/>
    </source>
</evidence>
<feature type="compositionally biased region" description="Basic and acidic residues" evidence="4">
    <location>
        <begin position="241"/>
        <end position="253"/>
    </location>
</feature>
<keyword evidence="1" id="KW-0677">Repeat</keyword>
<dbReference type="PaxDb" id="1123384-AJ81_04240"/>
<keyword evidence="5" id="KW-0472">Membrane</keyword>
<dbReference type="STRING" id="1123384.AJ81_04240"/>
<dbReference type="OrthoDB" id="49467at2"/>
<dbReference type="PATRIC" id="fig|1123384.7.peg.829"/>
<feature type="transmembrane region" description="Helical" evidence="5">
    <location>
        <begin position="132"/>
        <end position="150"/>
    </location>
</feature>
<evidence type="ECO:0000313" key="6">
    <source>
        <dbReference type="EMBL" id="AJC74710.1"/>
    </source>
</evidence>
<reference evidence="6 7" key="1">
    <citation type="submission" date="2014-01" db="EMBL/GenBank/DDBJ databases">
        <title>Genome sequencing of Thermotog hypogea.</title>
        <authorList>
            <person name="Zhang X."/>
            <person name="Alvare G."/>
            <person name="Fristensky B."/>
            <person name="Chen L."/>
            <person name="Suen T."/>
            <person name="Chen Q."/>
            <person name="Ma K."/>
        </authorList>
    </citation>
    <scope>NUCLEOTIDE SEQUENCE [LARGE SCALE GENOMIC DNA]</scope>
    <source>
        <strain evidence="6 7">DSM 11164</strain>
    </source>
</reference>
<keyword evidence="5" id="KW-0812">Transmembrane</keyword>
<dbReference type="EMBL" id="CP007141">
    <property type="protein sequence ID" value="AJC74710.1"/>
    <property type="molecule type" value="Genomic_DNA"/>
</dbReference>
<protein>
    <submittedName>
        <fullName evidence="6">Uncharacterized protein</fullName>
    </submittedName>
</protein>
<keyword evidence="2 3" id="KW-0802">TPR repeat</keyword>
<evidence type="ECO:0000256" key="4">
    <source>
        <dbReference type="SAM" id="MobiDB-lite"/>
    </source>
</evidence>
<dbReference type="PROSITE" id="PS50005">
    <property type="entry name" value="TPR"/>
    <property type="match status" value="1"/>
</dbReference>
<accession>A0A0X1KTT8</accession>
<dbReference type="Pfam" id="PF07719">
    <property type="entry name" value="TPR_2"/>
    <property type="match status" value="1"/>
</dbReference>
<name>A0A0X1KTT8_9THEM</name>
<keyword evidence="7" id="KW-1185">Reference proteome</keyword>
<dbReference type="InterPro" id="IPR011990">
    <property type="entry name" value="TPR-like_helical_dom_sf"/>
</dbReference>
<keyword evidence="5" id="KW-1133">Transmembrane helix</keyword>
<evidence type="ECO:0000256" key="2">
    <source>
        <dbReference type="ARBA" id="ARBA00022803"/>
    </source>
</evidence>
<dbReference type="Gene3D" id="1.25.40.10">
    <property type="entry name" value="Tetratricopeptide repeat domain"/>
    <property type="match status" value="1"/>
</dbReference>
<dbReference type="KEGG" id="phy:AJ81_04240"/>
<dbReference type="SUPFAM" id="SSF48452">
    <property type="entry name" value="TPR-like"/>
    <property type="match status" value="1"/>
</dbReference>
<feature type="repeat" description="TPR" evidence="3">
    <location>
        <begin position="19"/>
        <end position="52"/>
    </location>
</feature>
<dbReference type="Proteomes" id="UP000077469">
    <property type="component" value="Chromosome"/>
</dbReference>
<sequence length="281" mass="32093">MRYAVVLLVLVSILAFSNALEYYKSALNAYTQGDYGRALEWFETALKLEPRIESYDPLVKLRMGVCAYMIRDYTKARAYLEPYESSNAVAASILKAIREGSKANEEWLEWLRARIPPPTTTQPQATKKSTSLFLVIGVFIISFAATFLLLRLMKRAKKVGTEEGELTAEERLERQLQSIDVVSKDLEQGKRVIDFEADEELRKLEAQIESIVQEIISKESKEGERKESETLVGEDPFSVLRKMEEKEQYSEEDAKLLSQIMQQLVNNPEDNTSESGEQDRS</sequence>
<dbReference type="RefSeq" id="WP_031504734.1">
    <property type="nucleotide sequence ID" value="NC_022795.1"/>
</dbReference>
<evidence type="ECO:0000256" key="1">
    <source>
        <dbReference type="ARBA" id="ARBA00022737"/>
    </source>
</evidence>
<organism evidence="6 7">
    <name type="scientific">Pseudothermotoga hypogea DSM 11164 = NBRC 106472</name>
    <dbReference type="NCBI Taxonomy" id="1123384"/>
    <lineage>
        <taxon>Bacteria</taxon>
        <taxon>Thermotogati</taxon>
        <taxon>Thermotogota</taxon>
        <taxon>Thermotogae</taxon>
        <taxon>Thermotogales</taxon>
        <taxon>Thermotogaceae</taxon>
        <taxon>Pseudothermotoga</taxon>
    </lineage>
</organism>
<evidence type="ECO:0000313" key="7">
    <source>
        <dbReference type="Proteomes" id="UP000077469"/>
    </source>
</evidence>
<dbReference type="AlphaFoldDB" id="A0A0X1KTT8"/>
<dbReference type="InterPro" id="IPR013105">
    <property type="entry name" value="TPR_2"/>
</dbReference>
<proteinExistence type="predicted"/>
<gene>
    <name evidence="6" type="ORF">AJ81_04240</name>
</gene>